<dbReference type="SUPFAM" id="SSF55073">
    <property type="entry name" value="Nucleotide cyclase"/>
    <property type="match status" value="1"/>
</dbReference>
<dbReference type="RefSeq" id="WP_110680316.1">
    <property type="nucleotide sequence ID" value="NZ_QJRX01000001.1"/>
</dbReference>
<dbReference type="CDD" id="cd00130">
    <property type="entry name" value="PAS"/>
    <property type="match status" value="1"/>
</dbReference>
<feature type="domain" description="GGDEF" evidence="4">
    <location>
        <begin position="303"/>
        <end position="434"/>
    </location>
</feature>
<feature type="domain" description="PAS" evidence="3">
    <location>
        <begin position="12"/>
        <end position="75"/>
    </location>
</feature>
<comment type="subcellular location">
    <subcellularLocation>
        <location evidence="2">Cell inner membrane</location>
    </subcellularLocation>
</comment>
<dbReference type="InterPro" id="IPR029016">
    <property type="entry name" value="GAF-like_dom_sf"/>
</dbReference>
<dbReference type="SUPFAM" id="SSF55781">
    <property type="entry name" value="GAF domain-like"/>
    <property type="match status" value="1"/>
</dbReference>
<dbReference type="Gene3D" id="3.30.450.20">
    <property type="entry name" value="PAS domain"/>
    <property type="match status" value="1"/>
</dbReference>
<comment type="cofactor">
    <cofactor evidence="1">
        <name>Mg(2+)</name>
        <dbReference type="ChEBI" id="CHEBI:18420"/>
    </cofactor>
</comment>
<dbReference type="OrthoDB" id="9812260at2"/>
<dbReference type="EMBL" id="QJRX01000001">
    <property type="protein sequence ID" value="PYC29165.1"/>
    <property type="molecule type" value="Genomic_DNA"/>
</dbReference>
<dbReference type="InterPro" id="IPR000014">
    <property type="entry name" value="PAS"/>
</dbReference>
<evidence type="ECO:0000313" key="6">
    <source>
        <dbReference type="Proteomes" id="UP000248146"/>
    </source>
</evidence>
<dbReference type="NCBIfam" id="TIGR00229">
    <property type="entry name" value="sensory_box"/>
    <property type="match status" value="1"/>
</dbReference>
<evidence type="ECO:0000313" key="5">
    <source>
        <dbReference type="EMBL" id="PYC29165.1"/>
    </source>
</evidence>
<dbReference type="SMART" id="SM00267">
    <property type="entry name" value="GGDEF"/>
    <property type="match status" value="1"/>
</dbReference>
<dbReference type="InterPro" id="IPR003018">
    <property type="entry name" value="GAF"/>
</dbReference>
<protein>
    <submittedName>
        <fullName evidence="5">Diguanylate cyclase</fullName>
    </submittedName>
</protein>
<dbReference type="Gene3D" id="3.30.450.40">
    <property type="match status" value="1"/>
</dbReference>
<reference evidence="5 6" key="1">
    <citation type="submission" date="2018-06" db="EMBL/GenBank/DDBJ databases">
        <title>Pseudomonas diversity within urban Lake Michigan freshwaters.</title>
        <authorList>
            <person name="Batrich M."/>
            <person name="Hatzopoulos T."/>
            <person name="Putonti C."/>
        </authorList>
    </citation>
    <scope>NUCLEOTIDE SEQUENCE [LARGE SCALE GENOMIC DNA]</scope>
    <source>
        <strain evidence="5 6">MB-090714</strain>
    </source>
</reference>
<dbReference type="InterPro" id="IPR000160">
    <property type="entry name" value="GGDEF_dom"/>
</dbReference>
<dbReference type="Pfam" id="PF13492">
    <property type="entry name" value="GAF_3"/>
    <property type="match status" value="1"/>
</dbReference>
<organism evidence="5 6">
    <name type="scientific">Aquipseudomonas alcaligenes</name>
    <name type="common">Pseudomonas alcaligenes</name>
    <dbReference type="NCBI Taxonomy" id="43263"/>
    <lineage>
        <taxon>Bacteria</taxon>
        <taxon>Pseudomonadati</taxon>
        <taxon>Pseudomonadota</taxon>
        <taxon>Gammaproteobacteria</taxon>
        <taxon>Pseudomonadales</taxon>
        <taxon>Pseudomonadaceae</taxon>
        <taxon>Aquipseudomonas</taxon>
    </lineage>
</organism>
<evidence type="ECO:0000259" key="4">
    <source>
        <dbReference type="PROSITE" id="PS50887"/>
    </source>
</evidence>
<dbReference type="PANTHER" id="PTHR46663:SF3">
    <property type="entry name" value="SLL0267 PROTEIN"/>
    <property type="match status" value="1"/>
</dbReference>
<accession>A0A2V4L5B1</accession>
<dbReference type="Pfam" id="PF00990">
    <property type="entry name" value="GGDEF"/>
    <property type="match status" value="1"/>
</dbReference>
<dbReference type="GO" id="GO:0003824">
    <property type="term" value="F:catalytic activity"/>
    <property type="evidence" value="ECO:0007669"/>
    <property type="project" value="UniProtKB-ARBA"/>
</dbReference>
<dbReference type="InterPro" id="IPR052163">
    <property type="entry name" value="DGC-Regulatory_Protein"/>
</dbReference>
<sequence>MNNHIPTFPADALDLLLDAVCMVDGRGRFVFVSAACERIFGYRPEEMIGRRMLDFVAPADIERTLATAKAVMAGQAQAHFENRYVHKDGRLVDIMWSARWSEADQLRIGVARDISARKQAEALQAAIYRVSEAAHTARDLPALFCQIHQIVDQLLPATEFCVALYDPHGDRLEFPYHVDSRASPAAALSPPVELCRELLSTGQPVLLATEAGQSWLGAPLLAEAGVIGALVLRSPCGQARYSESSRELLRFVSTQVATAIERKRLYERLQRMARHDELTGLLNRAFLHDRIESALARARRSGGRFSLVFLDLDKFKQVNDNYGHTVGDRLLQEVARRLLQCVREADSVARIGGDEFVLLLEDVEHLASVERVTAKLRQELGRGLCIDGHPLRIIPSIGLAHYPEDGDRLETLLKHADAAMYREKRAGQAFELGE</sequence>
<dbReference type="Proteomes" id="UP000248146">
    <property type="component" value="Unassembled WGS sequence"/>
</dbReference>
<dbReference type="InterPro" id="IPR043128">
    <property type="entry name" value="Rev_trsase/Diguanyl_cyclase"/>
</dbReference>
<name>A0A2V4L5B1_AQUAC</name>
<dbReference type="Pfam" id="PF08447">
    <property type="entry name" value="PAS_3"/>
    <property type="match status" value="1"/>
</dbReference>
<dbReference type="CDD" id="cd01949">
    <property type="entry name" value="GGDEF"/>
    <property type="match status" value="1"/>
</dbReference>
<proteinExistence type="predicted"/>
<dbReference type="SMART" id="SM00065">
    <property type="entry name" value="GAF"/>
    <property type="match status" value="1"/>
</dbReference>
<dbReference type="PANTHER" id="PTHR46663">
    <property type="entry name" value="DIGUANYLATE CYCLASE DGCT-RELATED"/>
    <property type="match status" value="1"/>
</dbReference>
<dbReference type="GO" id="GO:0005886">
    <property type="term" value="C:plasma membrane"/>
    <property type="evidence" value="ECO:0007669"/>
    <property type="project" value="UniProtKB-SubCell"/>
</dbReference>
<evidence type="ECO:0000256" key="2">
    <source>
        <dbReference type="ARBA" id="ARBA00004533"/>
    </source>
</evidence>
<gene>
    <name evidence="5" type="ORF">DMO17_00265</name>
</gene>
<dbReference type="NCBIfam" id="TIGR00254">
    <property type="entry name" value="GGDEF"/>
    <property type="match status" value="1"/>
</dbReference>
<dbReference type="PROSITE" id="PS50112">
    <property type="entry name" value="PAS"/>
    <property type="match status" value="1"/>
</dbReference>
<dbReference type="Gene3D" id="3.30.70.270">
    <property type="match status" value="1"/>
</dbReference>
<evidence type="ECO:0000259" key="3">
    <source>
        <dbReference type="PROSITE" id="PS50112"/>
    </source>
</evidence>
<dbReference type="InterPro" id="IPR035965">
    <property type="entry name" value="PAS-like_dom_sf"/>
</dbReference>
<dbReference type="FunFam" id="3.30.70.270:FF:000001">
    <property type="entry name" value="Diguanylate cyclase domain protein"/>
    <property type="match status" value="1"/>
</dbReference>
<dbReference type="AlphaFoldDB" id="A0A2V4L5B1"/>
<evidence type="ECO:0000256" key="1">
    <source>
        <dbReference type="ARBA" id="ARBA00001946"/>
    </source>
</evidence>
<dbReference type="SMART" id="SM00091">
    <property type="entry name" value="PAS"/>
    <property type="match status" value="1"/>
</dbReference>
<dbReference type="PROSITE" id="PS50887">
    <property type="entry name" value="GGDEF"/>
    <property type="match status" value="1"/>
</dbReference>
<comment type="caution">
    <text evidence="5">The sequence shown here is derived from an EMBL/GenBank/DDBJ whole genome shotgun (WGS) entry which is preliminary data.</text>
</comment>
<dbReference type="SUPFAM" id="SSF55785">
    <property type="entry name" value="PYP-like sensor domain (PAS domain)"/>
    <property type="match status" value="1"/>
</dbReference>
<dbReference type="InterPro" id="IPR029787">
    <property type="entry name" value="Nucleotide_cyclase"/>
</dbReference>
<dbReference type="InterPro" id="IPR013655">
    <property type="entry name" value="PAS_fold_3"/>
</dbReference>